<feature type="non-terminal residue" evidence="1">
    <location>
        <position position="168"/>
    </location>
</feature>
<organism evidence="1">
    <name type="scientific">uncultured Amycolatopsis sp</name>
    <dbReference type="NCBI Taxonomy" id="335379"/>
    <lineage>
        <taxon>Bacteria</taxon>
        <taxon>Bacillati</taxon>
        <taxon>Actinomycetota</taxon>
        <taxon>Actinomycetes</taxon>
        <taxon>Pseudonocardiales</taxon>
        <taxon>Pseudonocardiaceae</taxon>
        <taxon>Amycolatopsis</taxon>
        <taxon>environmental samples</taxon>
    </lineage>
</organism>
<sequence length="168" mass="18362">RNEHRRYPVLYALHGSPGATPDWFVAGQAQRILTELIQDHRIRPCILLTAQVTAGAHDLDEPLNEPGGPQYATFVAHDMVHWADQHLRTIRTASARTIIGMSSGGLGALDIGVQNPGVFGSVVSLLPYLHPYTRLVTHNAEAFAEDSPITEAAQFPAVTGQRFYLGQD</sequence>
<dbReference type="PANTHER" id="PTHR48098">
    <property type="entry name" value="ENTEROCHELIN ESTERASE-RELATED"/>
    <property type="match status" value="1"/>
</dbReference>
<dbReference type="GO" id="GO:0016747">
    <property type="term" value="F:acyltransferase activity, transferring groups other than amino-acyl groups"/>
    <property type="evidence" value="ECO:0007669"/>
    <property type="project" value="TreeGrafter"/>
</dbReference>
<dbReference type="InterPro" id="IPR050583">
    <property type="entry name" value="Mycobacterial_A85_antigen"/>
</dbReference>
<dbReference type="Pfam" id="PF00756">
    <property type="entry name" value="Esterase"/>
    <property type="match status" value="1"/>
</dbReference>
<accession>A0A060C8M8</accession>
<feature type="non-terminal residue" evidence="1">
    <location>
        <position position="1"/>
    </location>
</feature>
<dbReference type="InterPro" id="IPR000801">
    <property type="entry name" value="Esterase-like"/>
</dbReference>
<dbReference type="AlphaFoldDB" id="A0A060C8M8"/>
<dbReference type="InterPro" id="IPR029058">
    <property type="entry name" value="AB_hydrolase_fold"/>
</dbReference>
<dbReference type="EMBL" id="KF124263">
    <property type="protein sequence ID" value="AIA91579.1"/>
    <property type="molecule type" value="Genomic_DNA"/>
</dbReference>
<reference evidence="1" key="1">
    <citation type="journal article" date="2013" name="Environ. Microbiol.">
        <title>Seasonally variable intestinal metagenomes of the red palm weevil (Rhynchophorus ferrugineus).</title>
        <authorList>
            <person name="Jia S."/>
            <person name="Zhang X."/>
            <person name="Zhang G."/>
            <person name="Yin A."/>
            <person name="Zhang S."/>
            <person name="Li F."/>
            <person name="Wang L."/>
            <person name="Zhao D."/>
            <person name="Yun Q."/>
            <person name="Tala"/>
            <person name="Wang J."/>
            <person name="Sun G."/>
            <person name="Baabdullah M."/>
            <person name="Yu X."/>
            <person name="Hu S."/>
            <person name="Al-Mssallem I.S."/>
            <person name="Yu J."/>
        </authorList>
    </citation>
    <scope>NUCLEOTIDE SEQUENCE</scope>
</reference>
<protein>
    <submittedName>
        <fullName evidence="1">Esterase</fullName>
    </submittedName>
</protein>
<proteinExistence type="predicted"/>
<evidence type="ECO:0000313" key="1">
    <source>
        <dbReference type="EMBL" id="AIA91579.1"/>
    </source>
</evidence>
<dbReference type="SUPFAM" id="SSF53474">
    <property type="entry name" value="alpha/beta-Hydrolases"/>
    <property type="match status" value="1"/>
</dbReference>
<name>A0A060C8M8_9PSEU</name>
<dbReference type="PANTHER" id="PTHR48098:SF1">
    <property type="entry name" value="DIACYLGLYCEROL ACYLTRANSFERASE_MYCOLYLTRANSFERASE AG85A"/>
    <property type="match status" value="1"/>
</dbReference>
<dbReference type="Gene3D" id="3.40.50.1820">
    <property type="entry name" value="alpha/beta hydrolase"/>
    <property type="match status" value="1"/>
</dbReference>